<organism evidence="1 2">
    <name type="scientific">Yersinia intermedia</name>
    <dbReference type="NCBI Taxonomy" id="631"/>
    <lineage>
        <taxon>Bacteria</taxon>
        <taxon>Pseudomonadati</taxon>
        <taxon>Pseudomonadota</taxon>
        <taxon>Gammaproteobacteria</taxon>
        <taxon>Enterobacterales</taxon>
        <taxon>Yersiniaceae</taxon>
        <taxon>Yersinia</taxon>
    </lineage>
</organism>
<protein>
    <submittedName>
        <fullName evidence="1">Phage-related protein</fullName>
    </submittedName>
</protein>
<dbReference type="Pfam" id="PF05973">
    <property type="entry name" value="Gp49"/>
    <property type="match status" value="1"/>
</dbReference>
<name>A0A0T9LLZ2_YERIN</name>
<reference evidence="1 2" key="1">
    <citation type="submission" date="2015-03" db="EMBL/GenBank/DDBJ databases">
        <authorList>
            <person name="Murphy D."/>
        </authorList>
    </citation>
    <scope>NUCLEOTIDE SEQUENCE [LARGE SCALE GENOMIC DNA]</scope>
    <source>
        <strain evidence="1 2">BR165/97</strain>
    </source>
</reference>
<gene>
    <name evidence="1" type="ORF">ERS008530_00310</name>
</gene>
<dbReference type="RefSeq" id="WP_050072589.1">
    <property type="nucleotide sequence ID" value="NZ_CABHXJ010000017.1"/>
</dbReference>
<dbReference type="OrthoDB" id="9797093at2"/>
<dbReference type="InterPro" id="IPR009241">
    <property type="entry name" value="HigB-like"/>
</dbReference>
<evidence type="ECO:0000313" key="1">
    <source>
        <dbReference type="EMBL" id="CNF05829.1"/>
    </source>
</evidence>
<dbReference type="AlphaFoldDB" id="A0A0T9LLZ2"/>
<dbReference type="Proteomes" id="UP000038750">
    <property type="component" value="Unassembled WGS sequence"/>
</dbReference>
<dbReference type="EMBL" id="CPZJ01000001">
    <property type="protein sequence ID" value="CNF05829.1"/>
    <property type="molecule type" value="Genomic_DNA"/>
</dbReference>
<accession>A0A0T9LLZ2</accession>
<evidence type="ECO:0000313" key="2">
    <source>
        <dbReference type="Proteomes" id="UP000038750"/>
    </source>
</evidence>
<proteinExistence type="predicted"/>
<sequence>MIGKIIDWRGSSLEDLKAFPESACAVAGKQLRNIQHGIEPNDFKPINDWGAGIIEIRLDDNSKAYRVVYIAKFEEKIYVLHSFQKKSQRTSQKDVNIIKVRYKEVIHERRTKNDR</sequence>